<dbReference type="SUPFAM" id="SSF51735">
    <property type="entry name" value="NAD(P)-binding Rossmann-fold domains"/>
    <property type="match status" value="1"/>
</dbReference>
<evidence type="ECO:0000256" key="3">
    <source>
        <dbReference type="RuleBase" id="RU000363"/>
    </source>
</evidence>
<dbReference type="PRINTS" id="PR00081">
    <property type="entry name" value="GDHRDH"/>
</dbReference>
<dbReference type="PANTHER" id="PTHR42879:SF2">
    <property type="entry name" value="3-OXOACYL-[ACYL-CARRIER-PROTEIN] REDUCTASE FABG"/>
    <property type="match status" value="1"/>
</dbReference>
<sequence length="246" mass="26341">MKLLEGRTALVTGGSRGLGRALCQILAREGANVAFCYSRSEQHATETLALIQAQGVRGWSYKVNVLDKPAVQQMVRSLEQESGGLDILVNNAGVGQVVPLALMEEEDWDRVMNINVKGAFLVTQAAMRGMIHRKRGRILNISSLAGVKMMQAPVHYCAAKAALKGFTEALAKELGRYGVTVNCLAPGVLEEGVSGNLPQPRLEEYLRNCALGRVGTLAEAAEVAAFLVSDRNSYMNGATLVLDGAV</sequence>
<dbReference type="Pfam" id="PF00106">
    <property type="entry name" value="adh_short"/>
    <property type="match status" value="1"/>
</dbReference>
<dbReference type="SMART" id="SM00822">
    <property type="entry name" value="PKS_KR"/>
    <property type="match status" value="1"/>
</dbReference>
<dbReference type="RefSeq" id="WP_052419857.1">
    <property type="nucleotide sequence ID" value="NZ_JMCB01000003.1"/>
</dbReference>
<protein>
    <submittedName>
        <fullName evidence="5">3-oxoacyl-[acyl-carrier protein] reductase</fullName>
    </submittedName>
</protein>
<dbReference type="NCBIfam" id="NF009466">
    <property type="entry name" value="PRK12826.1-2"/>
    <property type="match status" value="1"/>
</dbReference>
<evidence type="ECO:0000313" key="5">
    <source>
        <dbReference type="EMBL" id="KFE70666.1"/>
    </source>
</evidence>
<dbReference type="Proteomes" id="UP000028725">
    <property type="component" value="Unassembled WGS sequence"/>
</dbReference>
<keyword evidence="2" id="KW-0560">Oxidoreductase</keyword>
<proteinExistence type="inferred from homology"/>
<evidence type="ECO:0000256" key="1">
    <source>
        <dbReference type="ARBA" id="ARBA00006484"/>
    </source>
</evidence>
<comment type="similarity">
    <text evidence="1 3">Belongs to the short-chain dehydrogenases/reductases (SDR) family.</text>
</comment>
<dbReference type="InterPro" id="IPR057326">
    <property type="entry name" value="KR_dom"/>
</dbReference>
<dbReference type="FunFam" id="3.40.50.720:FF:000173">
    <property type="entry name" value="3-oxoacyl-[acyl-carrier protein] reductase"/>
    <property type="match status" value="1"/>
</dbReference>
<comment type="caution">
    <text evidence="5">The sequence shown here is derived from an EMBL/GenBank/DDBJ whole genome shotgun (WGS) entry which is preliminary data.</text>
</comment>
<reference evidence="5 6" key="1">
    <citation type="submission" date="2014-04" db="EMBL/GenBank/DDBJ databases">
        <title>Genome assembly of Hyalangium minutum DSM 14724.</title>
        <authorList>
            <person name="Sharma G."/>
            <person name="Subramanian S."/>
        </authorList>
    </citation>
    <scope>NUCLEOTIDE SEQUENCE [LARGE SCALE GENOMIC DNA]</scope>
    <source>
        <strain evidence="5 6">DSM 14724</strain>
    </source>
</reference>
<name>A0A085WSK3_9BACT</name>
<dbReference type="EMBL" id="JMCB01000003">
    <property type="protein sequence ID" value="KFE70666.1"/>
    <property type="molecule type" value="Genomic_DNA"/>
</dbReference>
<dbReference type="PRINTS" id="PR00080">
    <property type="entry name" value="SDRFAMILY"/>
</dbReference>
<dbReference type="Gene3D" id="3.40.50.720">
    <property type="entry name" value="NAD(P)-binding Rossmann-like Domain"/>
    <property type="match status" value="1"/>
</dbReference>
<organism evidence="5 6">
    <name type="scientific">Hyalangium minutum</name>
    <dbReference type="NCBI Taxonomy" id="394096"/>
    <lineage>
        <taxon>Bacteria</taxon>
        <taxon>Pseudomonadati</taxon>
        <taxon>Myxococcota</taxon>
        <taxon>Myxococcia</taxon>
        <taxon>Myxococcales</taxon>
        <taxon>Cystobacterineae</taxon>
        <taxon>Archangiaceae</taxon>
        <taxon>Hyalangium</taxon>
    </lineage>
</organism>
<dbReference type="PANTHER" id="PTHR42879">
    <property type="entry name" value="3-OXOACYL-(ACYL-CARRIER-PROTEIN) REDUCTASE"/>
    <property type="match status" value="1"/>
</dbReference>
<evidence type="ECO:0000256" key="2">
    <source>
        <dbReference type="ARBA" id="ARBA00023002"/>
    </source>
</evidence>
<dbReference type="InterPro" id="IPR036291">
    <property type="entry name" value="NAD(P)-bd_dom_sf"/>
</dbReference>
<dbReference type="STRING" id="394096.DB31_5708"/>
<dbReference type="InterPro" id="IPR050259">
    <property type="entry name" value="SDR"/>
</dbReference>
<gene>
    <name evidence="5" type="ORF">DB31_5708</name>
</gene>
<evidence type="ECO:0000313" key="6">
    <source>
        <dbReference type="Proteomes" id="UP000028725"/>
    </source>
</evidence>
<evidence type="ECO:0000259" key="4">
    <source>
        <dbReference type="SMART" id="SM00822"/>
    </source>
</evidence>
<accession>A0A085WSK3</accession>
<dbReference type="InterPro" id="IPR002347">
    <property type="entry name" value="SDR_fam"/>
</dbReference>
<feature type="domain" description="Ketoreductase" evidence="4">
    <location>
        <begin position="7"/>
        <end position="191"/>
    </location>
</feature>
<dbReference type="GO" id="GO:0016491">
    <property type="term" value="F:oxidoreductase activity"/>
    <property type="evidence" value="ECO:0007669"/>
    <property type="project" value="UniProtKB-KW"/>
</dbReference>
<dbReference type="AlphaFoldDB" id="A0A085WSK3"/>
<keyword evidence="6" id="KW-1185">Reference proteome</keyword>